<organism evidence="1 2">
    <name type="scientific">Nepenthes gracilis</name>
    <name type="common">Slender pitcher plant</name>
    <dbReference type="NCBI Taxonomy" id="150966"/>
    <lineage>
        <taxon>Eukaryota</taxon>
        <taxon>Viridiplantae</taxon>
        <taxon>Streptophyta</taxon>
        <taxon>Embryophyta</taxon>
        <taxon>Tracheophyta</taxon>
        <taxon>Spermatophyta</taxon>
        <taxon>Magnoliopsida</taxon>
        <taxon>eudicotyledons</taxon>
        <taxon>Gunneridae</taxon>
        <taxon>Pentapetalae</taxon>
        <taxon>Caryophyllales</taxon>
        <taxon>Nepenthaceae</taxon>
        <taxon>Nepenthes</taxon>
    </lineage>
</organism>
<protein>
    <submittedName>
        <fullName evidence="1">Uncharacterized protein</fullName>
    </submittedName>
</protein>
<reference evidence="1" key="1">
    <citation type="submission" date="2023-05" db="EMBL/GenBank/DDBJ databases">
        <title>Nepenthes gracilis genome sequencing.</title>
        <authorList>
            <person name="Fukushima K."/>
        </authorList>
    </citation>
    <scope>NUCLEOTIDE SEQUENCE</scope>
    <source>
        <strain evidence="1">SING2019-196</strain>
    </source>
</reference>
<dbReference type="Pfam" id="PF05097">
    <property type="entry name" value="DUF688"/>
    <property type="match status" value="1"/>
</dbReference>
<dbReference type="PANTHER" id="PTHR34371:SF6">
    <property type="entry name" value="MEMBRANE-ASSOCIATED KINASE REGULATOR 6"/>
    <property type="match status" value="1"/>
</dbReference>
<proteinExistence type="predicted"/>
<dbReference type="Proteomes" id="UP001279734">
    <property type="component" value="Unassembled WGS sequence"/>
</dbReference>
<accession>A0AAD3XX66</accession>
<keyword evidence="2" id="KW-1185">Reference proteome</keyword>
<dbReference type="InterPro" id="IPR007789">
    <property type="entry name" value="DUF688"/>
</dbReference>
<comment type="caution">
    <text evidence="1">The sequence shown here is derived from an EMBL/GenBank/DDBJ whole genome shotgun (WGS) entry which is preliminary data.</text>
</comment>
<sequence>MVAAVMEEEPITAAKLSLSLLPRHRPSSEPPGMVTPPLQAMASVPFQWEEAPGRPRFLNSGSSPFKPKSARCLDLPPRLLGGGQVADTPTPVAVSAGPYTAAPALPYGGAGRSYGRREHKDKGAFGSCSWRRSVVGSGNKENTEVCEGKLDFSDPAHDSFVSVNIKRFRRKSSLLSLSRTSSHLLERLYESFRQMIPRRRDQEK</sequence>
<evidence type="ECO:0000313" key="1">
    <source>
        <dbReference type="EMBL" id="GMH19754.1"/>
    </source>
</evidence>
<gene>
    <name evidence="1" type="ORF">Nepgr_021595</name>
</gene>
<dbReference type="PANTHER" id="PTHR34371">
    <property type="entry name" value="OS01G0551000 PROTEIN"/>
    <property type="match status" value="1"/>
</dbReference>
<evidence type="ECO:0000313" key="2">
    <source>
        <dbReference type="Proteomes" id="UP001279734"/>
    </source>
</evidence>
<name>A0AAD3XX66_NEPGR</name>
<dbReference type="EMBL" id="BSYO01000021">
    <property type="protein sequence ID" value="GMH19754.1"/>
    <property type="molecule type" value="Genomic_DNA"/>
</dbReference>
<dbReference type="AlphaFoldDB" id="A0AAD3XX66"/>